<reference evidence="3" key="1">
    <citation type="submission" date="2022-11" db="UniProtKB">
        <authorList>
            <consortium name="WormBaseParasite"/>
        </authorList>
    </citation>
    <scope>IDENTIFICATION</scope>
</reference>
<organism evidence="2 3">
    <name type="scientific">Parascaris univalens</name>
    <name type="common">Nematode worm</name>
    <dbReference type="NCBI Taxonomy" id="6257"/>
    <lineage>
        <taxon>Eukaryota</taxon>
        <taxon>Metazoa</taxon>
        <taxon>Ecdysozoa</taxon>
        <taxon>Nematoda</taxon>
        <taxon>Chromadorea</taxon>
        <taxon>Rhabditida</taxon>
        <taxon>Spirurina</taxon>
        <taxon>Ascaridomorpha</taxon>
        <taxon>Ascaridoidea</taxon>
        <taxon>Ascarididae</taxon>
        <taxon>Parascaris</taxon>
    </lineage>
</organism>
<dbReference type="AlphaFoldDB" id="A0A915BGF6"/>
<evidence type="ECO:0000313" key="3">
    <source>
        <dbReference type="WBParaSite" id="PgR039_g027_t11"/>
    </source>
</evidence>
<keyword evidence="2" id="KW-1185">Reference proteome</keyword>
<protein>
    <submittedName>
        <fullName evidence="3">Ion transport domain-containing protein</fullName>
    </submittedName>
</protein>
<sequence length="49" mass="5803">MSATRRLSDMFSRIRARDVNINVSQRYPNNTSDYRDPYARDANSIYDET</sequence>
<dbReference type="WBParaSite" id="PgR039_g027_t11">
    <property type="protein sequence ID" value="PgR039_g027_t11"/>
    <property type="gene ID" value="PgR039_g027"/>
</dbReference>
<accession>A0A915BGF6</accession>
<name>A0A915BGF6_PARUN</name>
<dbReference type="Proteomes" id="UP000887569">
    <property type="component" value="Unplaced"/>
</dbReference>
<feature type="region of interest" description="Disordered" evidence="1">
    <location>
        <begin position="25"/>
        <end position="49"/>
    </location>
</feature>
<evidence type="ECO:0000256" key="1">
    <source>
        <dbReference type="SAM" id="MobiDB-lite"/>
    </source>
</evidence>
<proteinExistence type="predicted"/>
<evidence type="ECO:0000313" key="2">
    <source>
        <dbReference type="Proteomes" id="UP000887569"/>
    </source>
</evidence>